<protein>
    <submittedName>
        <fullName evidence="8">Uncharacterized protein</fullName>
    </submittedName>
</protein>
<evidence type="ECO:0000256" key="6">
    <source>
        <dbReference type="PIRSR" id="PIRSR600760-2"/>
    </source>
</evidence>
<dbReference type="Pfam" id="PF00459">
    <property type="entry name" value="Inositol_P"/>
    <property type="match status" value="1"/>
</dbReference>
<accession>A0AAJ0BP15</accession>
<comment type="caution">
    <text evidence="8">The sequence shown here is derived from an EMBL/GenBank/DDBJ whole genome shotgun (WGS) entry which is preliminary data.</text>
</comment>
<dbReference type="SUPFAM" id="SSF56655">
    <property type="entry name" value="Carbohydrate phosphatase"/>
    <property type="match status" value="1"/>
</dbReference>
<keyword evidence="5 6" id="KW-0460">Magnesium</keyword>
<dbReference type="InterPro" id="IPR000760">
    <property type="entry name" value="Inositol_monophosphatase-like"/>
</dbReference>
<comment type="similarity">
    <text evidence="2">Belongs to the inositol monophosphatase superfamily.</text>
</comment>
<keyword evidence="9" id="KW-1185">Reference proteome</keyword>
<evidence type="ECO:0000256" key="5">
    <source>
        <dbReference type="ARBA" id="ARBA00022842"/>
    </source>
</evidence>
<evidence type="ECO:0000256" key="2">
    <source>
        <dbReference type="ARBA" id="ARBA00009759"/>
    </source>
</evidence>
<keyword evidence="7" id="KW-1133">Transmembrane helix</keyword>
<evidence type="ECO:0000313" key="9">
    <source>
        <dbReference type="Proteomes" id="UP001239445"/>
    </source>
</evidence>
<keyword evidence="3 6" id="KW-0479">Metal-binding</keyword>
<feature type="binding site" evidence="6">
    <location>
        <position position="155"/>
    </location>
    <ligand>
        <name>Mg(2+)</name>
        <dbReference type="ChEBI" id="CHEBI:18420"/>
        <label>1</label>
        <note>catalytic</note>
    </ligand>
</feature>
<keyword evidence="7" id="KW-0812">Transmembrane</keyword>
<dbReference type="PANTHER" id="PTHR43200">
    <property type="entry name" value="PHOSPHATASE"/>
    <property type="match status" value="1"/>
</dbReference>
<feature type="binding site" evidence="6">
    <location>
        <position position="153"/>
    </location>
    <ligand>
        <name>Mg(2+)</name>
        <dbReference type="ChEBI" id="CHEBI:18420"/>
        <label>1</label>
        <note>catalytic</note>
    </ligand>
</feature>
<reference evidence="8" key="1">
    <citation type="submission" date="2023-06" db="EMBL/GenBank/DDBJ databases">
        <title>Genome-scale phylogeny and comparative genomics of the fungal order Sordariales.</title>
        <authorList>
            <consortium name="Lawrence Berkeley National Laboratory"/>
            <person name="Hensen N."/>
            <person name="Bonometti L."/>
            <person name="Westerberg I."/>
            <person name="Brannstrom I.O."/>
            <person name="Guillou S."/>
            <person name="Cros-Aarteil S."/>
            <person name="Calhoun S."/>
            <person name="Haridas S."/>
            <person name="Kuo A."/>
            <person name="Mondo S."/>
            <person name="Pangilinan J."/>
            <person name="Riley R."/>
            <person name="Labutti K."/>
            <person name="Andreopoulos B."/>
            <person name="Lipzen A."/>
            <person name="Chen C."/>
            <person name="Yanf M."/>
            <person name="Daum C."/>
            <person name="Ng V."/>
            <person name="Clum A."/>
            <person name="Steindorff A."/>
            <person name="Ohm R."/>
            <person name="Martin F."/>
            <person name="Silar P."/>
            <person name="Natvig D."/>
            <person name="Lalanne C."/>
            <person name="Gautier V."/>
            <person name="Ament-Velasquez S.L."/>
            <person name="Kruys A."/>
            <person name="Hutchinson M.I."/>
            <person name="Powell A.J."/>
            <person name="Barry K."/>
            <person name="Miller A.N."/>
            <person name="Grigoriev I.V."/>
            <person name="Debuchy R."/>
            <person name="Gladieux P."/>
            <person name="Thoren M.H."/>
            <person name="Johannesson H."/>
        </authorList>
    </citation>
    <scope>NUCLEOTIDE SEQUENCE</scope>
    <source>
        <strain evidence="8">PSN4</strain>
    </source>
</reference>
<evidence type="ECO:0000256" key="4">
    <source>
        <dbReference type="ARBA" id="ARBA00022801"/>
    </source>
</evidence>
<dbReference type="Gene3D" id="3.40.190.80">
    <property type="match status" value="1"/>
</dbReference>
<evidence type="ECO:0000313" key="8">
    <source>
        <dbReference type="EMBL" id="KAK1761545.1"/>
    </source>
</evidence>
<feature type="transmembrane region" description="Helical" evidence="7">
    <location>
        <begin position="294"/>
        <end position="313"/>
    </location>
</feature>
<gene>
    <name evidence="8" type="ORF">QBC47DRAFT_370388</name>
</gene>
<dbReference type="AlphaFoldDB" id="A0AAJ0BP15"/>
<keyword evidence="4" id="KW-0378">Hydrolase</keyword>
<evidence type="ECO:0000256" key="7">
    <source>
        <dbReference type="SAM" id="Phobius"/>
    </source>
</evidence>
<dbReference type="InterPro" id="IPR051090">
    <property type="entry name" value="Inositol_monoP_superfamily"/>
</dbReference>
<dbReference type="GO" id="GO:0046872">
    <property type="term" value="F:metal ion binding"/>
    <property type="evidence" value="ECO:0007669"/>
    <property type="project" value="UniProtKB-KW"/>
</dbReference>
<keyword evidence="7" id="KW-0472">Membrane</keyword>
<dbReference type="InterPro" id="IPR020583">
    <property type="entry name" value="Inositol_monoP_metal-BS"/>
</dbReference>
<proteinExistence type="inferred from homology"/>
<feature type="binding site" evidence="6">
    <location>
        <position position="156"/>
    </location>
    <ligand>
        <name>Mg(2+)</name>
        <dbReference type="ChEBI" id="CHEBI:18420"/>
        <label>1</label>
        <note>catalytic</note>
    </ligand>
</feature>
<dbReference type="PROSITE" id="PS00629">
    <property type="entry name" value="IMP_1"/>
    <property type="match status" value="1"/>
</dbReference>
<comment type="cofactor">
    <cofactor evidence="1 6">
        <name>Mg(2+)</name>
        <dbReference type="ChEBI" id="CHEBI:18420"/>
    </cofactor>
</comment>
<name>A0AAJ0BP15_9PEZI</name>
<dbReference type="GO" id="GO:0000103">
    <property type="term" value="P:sulfate assimilation"/>
    <property type="evidence" value="ECO:0007669"/>
    <property type="project" value="TreeGrafter"/>
</dbReference>
<feature type="binding site" evidence="6">
    <location>
        <position position="324"/>
    </location>
    <ligand>
        <name>Mg(2+)</name>
        <dbReference type="ChEBI" id="CHEBI:18420"/>
        <label>1</label>
        <note>catalytic</note>
    </ligand>
</feature>
<sequence>MDSFLSEDSPYFRELEVALHAVSVAAVLSLAPAVVDELADDKNVTAEKRDRTVVTSVDLAIQAVLTQVLSHEFPASRIIAEENADQLRESPPLLDKVHRLITTCAQVDARVWKDWRADLLEDKKEVLRVLDRAVVSKYDPIPENDGSTTWVIDPIDGTEAYIKGHHYAINLALLSGSQQALSVIACPLLDYNHSGHVIDSQVVTRTYDRSENGSLFFAVRGCGAYVQRLTHTFQRWSPFNIPRDLSKLSLDRDDGQRRLTMSYFSGTSGWGTAHVEITNSMKIDPSEISYLTSWVMRWVVLALGLANFTFWVYREPNRRAKIWDHAGAMMLFEEVGGKITDIEGKPIDLSAGALLSKNRGFVAAVEELHPWALGHVQDYLAGTSYPGFWQERSSTVTQASSE</sequence>
<dbReference type="EMBL" id="MU839827">
    <property type="protein sequence ID" value="KAK1761545.1"/>
    <property type="molecule type" value="Genomic_DNA"/>
</dbReference>
<dbReference type="PANTHER" id="PTHR43200:SF2">
    <property type="entry name" value="3'(2'),5'-BISPHOSPHATE NUCLEOTIDASE"/>
    <property type="match status" value="1"/>
</dbReference>
<organism evidence="8 9">
    <name type="scientific">Echria macrotheca</name>
    <dbReference type="NCBI Taxonomy" id="438768"/>
    <lineage>
        <taxon>Eukaryota</taxon>
        <taxon>Fungi</taxon>
        <taxon>Dikarya</taxon>
        <taxon>Ascomycota</taxon>
        <taxon>Pezizomycotina</taxon>
        <taxon>Sordariomycetes</taxon>
        <taxon>Sordariomycetidae</taxon>
        <taxon>Sordariales</taxon>
        <taxon>Schizotheciaceae</taxon>
        <taxon>Echria</taxon>
    </lineage>
</organism>
<evidence type="ECO:0000256" key="3">
    <source>
        <dbReference type="ARBA" id="ARBA00022723"/>
    </source>
</evidence>
<dbReference type="Proteomes" id="UP001239445">
    <property type="component" value="Unassembled WGS sequence"/>
</dbReference>
<evidence type="ECO:0000256" key="1">
    <source>
        <dbReference type="ARBA" id="ARBA00001946"/>
    </source>
</evidence>
<dbReference type="Gene3D" id="3.30.540.10">
    <property type="entry name" value="Fructose-1,6-Bisphosphatase, subunit A, domain 1"/>
    <property type="match status" value="1"/>
</dbReference>
<dbReference type="GO" id="GO:0008441">
    <property type="term" value="F:3'(2'),5'-bisphosphate nucleotidase activity"/>
    <property type="evidence" value="ECO:0007669"/>
    <property type="project" value="TreeGrafter"/>
</dbReference>
<feature type="binding site" evidence="6">
    <location>
        <position position="81"/>
    </location>
    <ligand>
        <name>Mg(2+)</name>
        <dbReference type="ChEBI" id="CHEBI:18420"/>
        <label>1</label>
        <note>catalytic</note>
    </ligand>
</feature>